<feature type="compositionally biased region" description="Polar residues" evidence="6">
    <location>
        <begin position="545"/>
        <end position="564"/>
    </location>
</feature>
<dbReference type="PANTHER" id="PTHR47067:SF6">
    <property type="entry name" value="PROTEIN WVD2-LIKE 7"/>
    <property type="match status" value="1"/>
</dbReference>
<dbReference type="InterPro" id="IPR027329">
    <property type="entry name" value="TPX2_C"/>
</dbReference>
<protein>
    <recommendedName>
        <fullName evidence="7">TPX2 C-terminal domain-containing protein</fullName>
    </recommendedName>
</protein>
<organism evidence="8 9">
    <name type="scientific">Quercus lobata</name>
    <name type="common">Valley oak</name>
    <dbReference type="NCBI Taxonomy" id="97700"/>
    <lineage>
        <taxon>Eukaryota</taxon>
        <taxon>Viridiplantae</taxon>
        <taxon>Streptophyta</taxon>
        <taxon>Embryophyta</taxon>
        <taxon>Tracheophyta</taxon>
        <taxon>Spermatophyta</taxon>
        <taxon>Magnoliopsida</taxon>
        <taxon>eudicotyledons</taxon>
        <taxon>Gunneridae</taxon>
        <taxon>Pentapetalae</taxon>
        <taxon>rosids</taxon>
        <taxon>fabids</taxon>
        <taxon>Fagales</taxon>
        <taxon>Fagaceae</taxon>
        <taxon>Quercus</taxon>
    </lineage>
</organism>
<sequence length="636" mass="70200">MAGEVEESYNFSFQLLSSHQQADSLHSGSISFGRFEKEPLSWERRSSFSHNRYLEEVQKCSKPGSVIEKKAYFEAHFKKKGLLLPNSSECYSGSEYQTSENDILESREEFEHVNEGSHYAHFDESPEGSEHHAESEVTGCGMEKPGVSFSAPQMESSLNNADNLIDGNAADVNAGETHQAESGCDKFRSVNDEPEIKGNHNLNGDDVNADESCKALVHDKLDIEVNQNLDCDAVNADSSPKGIDQSPKTGPAVKVDKTSLEHWRTPSPKLKAATGTKPLKPRVFQVQRDISGAASKDPAKNPSRRERESSRRTNIEKNSSKTSFPTTRAVHRTPISEDSRSQKAKLIHDNKSIGEKGSRRKKVGESQPSSMKAESGGHLTANRLHRTVNSTKEDARPGAATFSFKSNERAERRKEFYMKLEEKMHAKEAEINQIQAKTLEKTEAEIKQFRKSLNFKATPMPSFYHVAMPSGSDGKKVVLSTNKVNKARNKSTSLGSRAVAGSKSYFKAGNDQAPSTSESVDTSEPFDASEETNFPLTEHSGGSEILQTAYTNQSFPPEATTRNEVTGRKEQGKEKDTSLHKHRVSETHKVTKSQRVDRKQKVGARRSSNEMARKDMKSIGIGSSSGMGHLTVGVAS</sequence>
<dbReference type="FunCoup" id="A0A7N2KKC0">
    <property type="interactions" value="56"/>
</dbReference>
<dbReference type="PANTHER" id="PTHR47067">
    <property type="entry name" value="TPX2 (TARGETING PROTEIN FOR XKLP2) PROTEIN FAMILY-RELATED"/>
    <property type="match status" value="1"/>
</dbReference>
<proteinExistence type="inferred from homology"/>
<evidence type="ECO:0000256" key="1">
    <source>
        <dbReference type="ARBA" id="ARBA00004245"/>
    </source>
</evidence>
<feature type="region of interest" description="Disordered" evidence="6">
    <location>
        <begin position="488"/>
        <end position="636"/>
    </location>
</feature>
<keyword evidence="3" id="KW-0963">Cytoplasm</keyword>
<dbReference type="OrthoDB" id="758458at2759"/>
<gene>
    <name evidence="8" type="primary">LOC115973806</name>
</gene>
<feature type="compositionally biased region" description="Basic and acidic residues" evidence="6">
    <location>
        <begin position="297"/>
        <end position="319"/>
    </location>
</feature>
<accession>A0A7N2KKC0</accession>
<evidence type="ECO:0000256" key="4">
    <source>
        <dbReference type="ARBA" id="ARBA00022701"/>
    </source>
</evidence>
<reference evidence="8" key="2">
    <citation type="submission" date="2021-01" db="UniProtKB">
        <authorList>
            <consortium name="EnsemblPlants"/>
        </authorList>
    </citation>
    <scope>IDENTIFICATION</scope>
</reference>
<evidence type="ECO:0000313" key="9">
    <source>
        <dbReference type="Proteomes" id="UP000594261"/>
    </source>
</evidence>
<feature type="region of interest" description="Disordered" evidence="6">
    <location>
        <begin position="232"/>
        <end position="408"/>
    </location>
</feature>
<evidence type="ECO:0000256" key="3">
    <source>
        <dbReference type="ARBA" id="ARBA00022490"/>
    </source>
</evidence>
<keyword evidence="9" id="KW-1185">Reference proteome</keyword>
<feature type="compositionally biased region" description="Polar residues" evidence="6">
    <location>
        <begin position="512"/>
        <end position="522"/>
    </location>
</feature>
<feature type="compositionally biased region" description="Basic and acidic residues" evidence="6">
    <location>
        <begin position="334"/>
        <end position="357"/>
    </location>
</feature>
<feature type="compositionally biased region" description="Basic and acidic residues" evidence="6">
    <location>
        <begin position="607"/>
        <end position="617"/>
    </location>
</feature>
<dbReference type="Proteomes" id="UP000594261">
    <property type="component" value="Chromosome 1"/>
</dbReference>
<dbReference type="Pfam" id="PF06886">
    <property type="entry name" value="TPX2"/>
    <property type="match status" value="1"/>
</dbReference>
<dbReference type="OMA" id="CESDAME"/>
<evidence type="ECO:0000259" key="7">
    <source>
        <dbReference type="Pfam" id="PF06886"/>
    </source>
</evidence>
<reference evidence="8 9" key="1">
    <citation type="journal article" date="2016" name="G3 (Bethesda)">
        <title>First Draft Assembly and Annotation of the Genome of a California Endemic Oak Quercus lobata Nee (Fagaceae).</title>
        <authorList>
            <person name="Sork V.L."/>
            <person name="Fitz-Gibbon S.T."/>
            <person name="Puiu D."/>
            <person name="Crepeau M."/>
            <person name="Gugger P.F."/>
            <person name="Sherman R."/>
            <person name="Stevens K."/>
            <person name="Langley C.H."/>
            <person name="Pellegrini M."/>
            <person name="Salzberg S.L."/>
        </authorList>
    </citation>
    <scope>NUCLEOTIDE SEQUENCE [LARGE SCALE GENOMIC DNA]</scope>
    <source>
        <strain evidence="8 9">cv. SW786</strain>
    </source>
</reference>
<dbReference type="KEGG" id="qlo:115973806"/>
<dbReference type="GO" id="GO:0005874">
    <property type="term" value="C:microtubule"/>
    <property type="evidence" value="ECO:0007669"/>
    <property type="project" value="UniProtKB-KW"/>
</dbReference>
<evidence type="ECO:0000313" key="8">
    <source>
        <dbReference type="EnsemblPlants" id="QL01p001723:mrna"/>
    </source>
</evidence>
<dbReference type="Gramene" id="QL01p001723:mrna">
    <property type="protein sequence ID" value="QL01p001723:mrna"/>
    <property type="gene ID" value="QL01p001723"/>
</dbReference>
<keyword evidence="5" id="KW-0206">Cytoskeleton</keyword>
<feature type="compositionally biased region" description="Basic and acidic residues" evidence="6">
    <location>
        <begin position="254"/>
        <end position="264"/>
    </location>
</feature>
<comment type="similarity">
    <text evidence="2">Belongs to the TPX2 family.</text>
</comment>
<dbReference type="RefSeq" id="XP_030949906.1">
    <property type="nucleotide sequence ID" value="XM_031094046.1"/>
</dbReference>
<evidence type="ECO:0000256" key="2">
    <source>
        <dbReference type="ARBA" id="ARBA00005885"/>
    </source>
</evidence>
<evidence type="ECO:0000256" key="5">
    <source>
        <dbReference type="ARBA" id="ARBA00023212"/>
    </source>
</evidence>
<dbReference type="InParanoid" id="A0A7N2KKC0"/>
<name>A0A7N2KKC0_QUELO</name>
<feature type="compositionally biased region" description="Basic and acidic residues" evidence="6">
    <location>
        <begin position="183"/>
        <end position="198"/>
    </location>
</feature>
<dbReference type="AlphaFoldDB" id="A0A7N2KKC0"/>
<feature type="region of interest" description="Disordered" evidence="6">
    <location>
        <begin position="172"/>
        <end position="208"/>
    </location>
</feature>
<feature type="compositionally biased region" description="Basic and acidic residues" evidence="6">
    <location>
        <begin position="565"/>
        <end position="600"/>
    </location>
</feature>
<feature type="domain" description="TPX2 C-terminal" evidence="7">
    <location>
        <begin position="402"/>
        <end position="472"/>
    </location>
</feature>
<dbReference type="EnsemblPlants" id="QL01p001723:mrna">
    <property type="protein sequence ID" value="QL01p001723:mrna"/>
    <property type="gene ID" value="QL01p001723"/>
</dbReference>
<keyword evidence="4" id="KW-0493">Microtubule</keyword>
<feature type="compositionally biased region" description="Low complexity" evidence="6">
    <location>
        <begin position="618"/>
        <end position="628"/>
    </location>
</feature>
<comment type="subcellular location">
    <subcellularLocation>
        <location evidence="1">Cytoplasm</location>
        <location evidence="1">Cytoskeleton</location>
    </subcellularLocation>
</comment>
<dbReference type="EMBL" id="LRBV02000001">
    <property type="status" value="NOT_ANNOTATED_CDS"/>
    <property type="molecule type" value="Genomic_DNA"/>
</dbReference>
<dbReference type="GeneID" id="115973806"/>
<dbReference type="InterPro" id="IPR044216">
    <property type="entry name" value="WDL7"/>
</dbReference>
<evidence type="ECO:0000256" key="6">
    <source>
        <dbReference type="SAM" id="MobiDB-lite"/>
    </source>
</evidence>